<accession>A0AAE1TDT4</accession>
<feature type="region of interest" description="Disordered" evidence="1">
    <location>
        <begin position="1"/>
        <end position="20"/>
    </location>
</feature>
<sequence length="73" mass="8286">MDYERIQKPQSGGGFSPGKLRNMLMGVEKKRKDEDELDSTFTSRSHISDNDESGVVALLGFKFLFFYLTIHIG</sequence>
<gene>
    <name evidence="3" type="ORF">QN277_011770</name>
</gene>
<comment type="caution">
    <text evidence="3">The sequence shown here is derived from an EMBL/GenBank/DDBJ whole genome shotgun (WGS) entry which is preliminary data.</text>
</comment>
<dbReference type="AlphaFoldDB" id="A0AAE1TDT4"/>
<evidence type="ECO:0000256" key="2">
    <source>
        <dbReference type="SAM" id="Phobius"/>
    </source>
</evidence>
<dbReference type="EMBL" id="JAWXYG010000002">
    <property type="protein sequence ID" value="KAK4280100.1"/>
    <property type="molecule type" value="Genomic_DNA"/>
</dbReference>
<protein>
    <submittedName>
        <fullName evidence="3">Uncharacterized protein</fullName>
    </submittedName>
</protein>
<feature type="transmembrane region" description="Helical" evidence="2">
    <location>
        <begin position="54"/>
        <end position="72"/>
    </location>
</feature>
<organism evidence="3 4">
    <name type="scientific">Acacia crassicarpa</name>
    <name type="common">northern wattle</name>
    <dbReference type="NCBI Taxonomy" id="499986"/>
    <lineage>
        <taxon>Eukaryota</taxon>
        <taxon>Viridiplantae</taxon>
        <taxon>Streptophyta</taxon>
        <taxon>Embryophyta</taxon>
        <taxon>Tracheophyta</taxon>
        <taxon>Spermatophyta</taxon>
        <taxon>Magnoliopsida</taxon>
        <taxon>eudicotyledons</taxon>
        <taxon>Gunneridae</taxon>
        <taxon>Pentapetalae</taxon>
        <taxon>rosids</taxon>
        <taxon>fabids</taxon>
        <taxon>Fabales</taxon>
        <taxon>Fabaceae</taxon>
        <taxon>Caesalpinioideae</taxon>
        <taxon>mimosoid clade</taxon>
        <taxon>Acacieae</taxon>
        <taxon>Acacia</taxon>
    </lineage>
</organism>
<keyword evidence="4" id="KW-1185">Reference proteome</keyword>
<keyword evidence="2" id="KW-0472">Membrane</keyword>
<name>A0AAE1TDT4_9FABA</name>
<evidence type="ECO:0000256" key="1">
    <source>
        <dbReference type="SAM" id="MobiDB-lite"/>
    </source>
</evidence>
<proteinExistence type="predicted"/>
<evidence type="ECO:0000313" key="4">
    <source>
        <dbReference type="Proteomes" id="UP001293593"/>
    </source>
</evidence>
<dbReference type="Proteomes" id="UP001293593">
    <property type="component" value="Unassembled WGS sequence"/>
</dbReference>
<reference evidence="3" key="1">
    <citation type="submission" date="2023-10" db="EMBL/GenBank/DDBJ databases">
        <title>Chromosome-level genome of the transformable northern wattle, Acacia crassicarpa.</title>
        <authorList>
            <person name="Massaro I."/>
            <person name="Sinha N.R."/>
            <person name="Poethig S."/>
            <person name="Leichty A.R."/>
        </authorList>
    </citation>
    <scope>NUCLEOTIDE SEQUENCE</scope>
    <source>
        <strain evidence="3">Acra3RX</strain>
        <tissue evidence="3">Leaf</tissue>
    </source>
</reference>
<keyword evidence="2" id="KW-0812">Transmembrane</keyword>
<evidence type="ECO:0000313" key="3">
    <source>
        <dbReference type="EMBL" id="KAK4280100.1"/>
    </source>
</evidence>
<keyword evidence="2" id="KW-1133">Transmembrane helix</keyword>